<feature type="domain" description="Peptidase S8/S53" evidence="9">
    <location>
        <begin position="171"/>
        <end position="653"/>
    </location>
</feature>
<dbReference type="InterPro" id="IPR036852">
    <property type="entry name" value="Peptidase_S8/S53_dom_sf"/>
</dbReference>
<dbReference type="InterPro" id="IPR041469">
    <property type="entry name" value="Subtilisin-like_FN3"/>
</dbReference>
<feature type="chain" id="PRO_5032382654" description="Peptidase inhibitor I9" evidence="8">
    <location>
        <begin position="26"/>
        <end position="982"/>
    </location>
</feature>
<dbReference type="InterPro" id="IPR010259">
    <property type="entry name" value="S8pro/Inhibitor_I9"/>
</dbReference>
<dbReference type="PROSITE" id="PS00138">
    <property type="entry name" value="SUBTILASE_SER"/>
    <property type="match status" value="1"/>
</dbReference>
<protein>
    <recommendedName>
        <fullName evidence="15">Peptidase inhibitor I9</fullName>
    </recommendedName>
</protein>
<evidence type="ECO:0000313" key="14">
    <source>
        <dbReference type="Proteomes" id="UP000590811"/>
    </source>
</evidence>
<dbReference type="SUPFAM" id="SSF52743">
    <property type="entry name" value="Subtilisin-like"/>
    <property type="match status" value="1"/>
</dbReference>
<feature type="active site" description="Charge relay system" evidence="5 6">
    <location>
        <position position="600"/>
    </location>
</feature>
<comment type="caution">
    <text evidence="13">The sequence shown here is derived from an EMBL/GenBank/DDBJ whole genome shotgun (WGS) entry which is preliminary data.</text>
</comment>
<evidence type="ECO:0008006" key="15">
    <source>
        <dbReference type="Google" id="ProtNLM"/>
    </source>
</evidence>
<name>A0A839PWN4_9MICO</name>
<evidence type="ECO:0000256" key="7">
    <source>
        <dbReference type="SAM" id="MobiDB-lite"/>
    </source>
</evidence>
<dbReference type="Proteomes" id="UP000590811">
    <property type="component" value="Unassembled WGS sequence"/>
</dbReference>
<reference evidence="13 14" key="1">
    <citation type="submission" date="2020-08" db="EMBL/GenBank/DDBJ databases">
        <title>Genomic Encyclopedia of Type Strains, Phase IV (KMG-V): Genome sequencing to study the core and pangenomes of soil and plant-associated prokaryotes.</title>
        <authorList>
            <person name="Whitman W."/>
        </authorList>
    </citation>
    <scope>NUCLEOTIDE SEQUENCE [LARGE SCALE GENOMIC DNA]</scope>
    <source>
        <strain evidence="13 14">B3ACCR2</strain>
    </source>
</reference>
<keyword evidence="2 6" id="KW-0645">Protease</keyword>
<dbReference type="InterPro" id="IPR023828">
    <property type="entry name" value="Peptidase_S8_Ser-AS"/>
</dbReference>
<evidence type="ECO:0000256" key="6">
    <source>
        <dbReference type="PROSITE-ProRule" id="PRU01240"/>
    </source>
</evidence>
<evidence type="ECO:0000259" key="12">
    <source>
        <dbReference type="Pfam" id="PF17766"/>
    </source>
</evidence>
<sequence length="982" mass="100149">MLRRVAAVAVVPLVAGGAVSVTANAAAGSDAKPAPLTKASAAASFTDGNYVVVTKDQGATTFKGTRAAPGKGFDAKRSEVSSYRQTLRAKQGAIATSVGAKVERSYSLAVSGFSARLTRAQAQKLATNKDVLLVQKDEALQVDTWQTPKFLGLDGGKKSVWSQLGGPNEAGDGIVVGVIDTGAWPENPSFAGAPITSTPQGKWGLKRANGLTVMKKADGDVFTAPCQTGEEWTVDDCNSKLISARYYPDTYLANVPEANRPDSEYISPRDGGGHGSHTASTAAGNNGVPMSVEGIDFGKGSGMAPGAKIAVYKTCFDDGDPDTGDCYTSGSVAAIEDSIEDGVDVLNYSISGSQTTVIDAVELAFEGAAEAGIFVAASAGNSGPTSSTVAHNSPWLTTVASTTHFNFENTVVLGDGQKYKGASIARAALPSSPLVNSTAAGLPGADATALNLCGPDVLDPAETAGKIVVCTRGTYDRVAKSAEVERAGGVGMVLANATPNSLDADFHSVPTVHVDEVAGAAIKAYAATAGATASFQLGDTTGGTPTPLPQVSSFSSRGPALANGSDLLKPDISAPGSSVLAAVAPPSNSGRDFDLYSGTSMAAPHIAGLAALYLGEHPNWSPMAVKSAMMTTSVDAKTSTGGKEGDNFAQGAGFVQPKAFFDPGLVVDSGAADFRGFITGQGLDTGVPAISATDFNGPSVASGAVTGSLTTKRTFTATQKGTWTVKADIPGFKVTAKPAKVTFTKVGQAKTVEMTFTRTSAPVDQWAQGHVFLTGPKFVRLPVSLKPVALAAPAEVTGDVAAGSVGYTVTGGEDAAVTMTTQGLNESQAKTGTITTGDQVQVPVTVAAGTTFSRFDLDTVDNVDLDLFLYRVVGGQASLVAQSATSSGDERIDLPNLAAGQYIALVDGYDTAGATVDYRMDAYNVNPATAVGSFTVSPNPANLVQGASATVTASWTGLDASKRYLGWVGYSISNQKTIVTVK</sequence>
<keyword evidence="8" id="KW-0732">Signal</keyword>
<accession>A0A839PWN4</accession>
<evidence type="ECO:0000259" key="10">
    <source>
        <dbReference type="Pfam" id="PF02225"/>
    </source>
</evidence>
<feature type="domain" description="Subtilisin-like protease fibronectin type-III" evidence="12">
    <location>
        <begin position="694"/>
        <end position="783"/>
    </location>
</feature>
<feature type="active site" description="Charge relay system" evidence="5 6">
    <location>
        <position position="180"/>
    </location>
</feature>
<dbReference type="InterPro" id="IPR000209">
    <property type="entry name" value="Peptidase_S8/S53_dom"/>
</dbReference>
<dbReference type="EMBL" id="JACHVT010000003">
    <property type="protein sequence ID" value="MBB2986435.1"/>
    <property type="molecule type" value="Genomic_DNA"/>
</dbReference>
<dbReference type="Gene3D" id="3.50.30.30">
    <property type="match status" value="1"/>
</dbReference>
<dbReference type="Pfam" id="PF05922">
    <property type="entry name" value="Inhibitor_I9"/>
    <property type="match status" value="1"/>
</dbReference>
<keyword evidence="3 6" id="KW-0378">Hydrolase</keyword>
<dbReference type="GO" id="GO:0006508">
    <property type="term" value="P:proteolysis"/>
    <property type="evidence" value="ECO:0007669"/>
    <property type="project" value="UniProtKB-KW"/>
</dbReference>
<evidence type="ECO:0000256" key="5">
    <source>
        <dbReference type="PIRSR" id="PIRSR615500-1"/>
    </source>
</evidence>
<keyword evidence="4 6" id="KW-0720">Serine protease</keyword>
<dbReference type="RefSeq" id="WP_184509521.1">
    <property type="nucleotide sequence ID" value="NZ_JACHVT010000003.1"/>
</dbReference>
<dbReference type="CDD" id="cd04852">
    <property type="entry name" value="Peptidases_S8_3"/>
    <property type="match status" value="1"/>
</dbReference>
<organism evidence="13 14">
    <name type="scientific">Terracoccus luteus</name>
    <dbReference type="NCBI Taxonomy" id="53356"/>
    <lineage>
        <taxon>Bacteria</taxon>
        <taxon>Bacillati</taxon>
        <taxon>Actinomycetota</taxon>
        <taxon>Actinomycetes</taxon>
        <taxon>Micrococcales</taxon>
        <taxon>Intrasporangiaceae</taxon>
        <taxon>Terracoccus</taxon>
    </lineage>
</organism>
<dbReference type="AlphaFoldDB" id="A0A839PWN4"/>
<dbReference type="GO" id="GO:0004252">
    <property type="term" value="F:serine-type endopeptidase activity"/>
    <property type="evidence" value="ECO:0007669"/>
    <property type="project" value="UniProtKB-UniRule"/>
</dbReference>
<dbReference type="Pfam" id="PF02225">
    <property type="entry name" value="PA"/>
    <property type="match status" value="1"/>
</dbReference>
<feature type="domain" description="PA" evidence="10">
    <location>
        <begin position="452"/>
        <end position="522"/>
    </location>
</feature>
<comment type="similarity">
    <text evidence="1 6">Belongs to the peptidase S8 family.</text>
</comment>
<evidence type="ECO:0000256" key="8">
    <source>
        <dbReference type="SAM" id="SignalP"/>
    </source>
</evidence>
<dbReference type="InterPro" id="IPR003137">
    <property type="entry name" value="PA_domain"/>
</dbReference>
<evidence type="ECO:0000256" key="2">
    <source>
        <dbReference type="ARBA" id="ARBA00022670"/>
    </source>
</evidence>
<dbReference type="PANTHER" id="PTHR10795">
    <property type="entry name" value="PROPROTEIN CONVERTASE SUBTILISIN/KEXIN"/>
    <property type="match status" value="1"/>
</dbReference>
<evidence type="ECO:0000256" key="4">
    <source>
        <dbReference type="ARBA" id="ARBA00022825"/>
    </source>
</evidence>
<dbReference type="Pfam" id="PF17766">
    <property type="entry name" value="fn3_6"/>
    <property type="match status" value="1"/>
</dbReference>
<dbReference type="PROSITE" id="PS51892">
    <property type="entry name" value="SUBTILASE"/>
    <property type="match status" value="1"/>
</dbReference>
<evidence type="ECO:0000313" key="13">
    <source>
        <dbReference type="EMBL" id="MBB2986435.1"/>
    </source>
</evidence>
<feature type="region of interest" description="Disordered" evidence="7">
    <location>
        <begin position="255"/>
        <end position="287"/>
    </location>
</feature>
<dbReference type="InterPro" id="IPR015500">
    <property type="entry name" value="Peptidase_S8_subtilisin-rel"/>
</dbReference>
<dbReference type="CDD" id="cd02120">
    <property type="entry name" value="PA_subtilisin_like"/>
    <property type="match status" value="1"/>
</dbReference>
<dbReference type="InterPro" id="IPR034197">
    <property type="entry name" value="Peptidases_S8_3"/>
</dbReference>
<dbReference type="InterPro" id="IPR037045">
    <property type="entry name" value="S8pro/Inhibitor_I9_sf"/>
</dbReference>
<dbReference type="Gene3D" id="3.30.70.80">
    <property type="entry name" value="Peptidase S8 propeptide/proteinase inhibitor I9"/>
    <property type="match status" value="1"/>
</dbReference>
<gene>
    <name evidence="13" type="ORF">FHW14_001589</name>
</gene>
<evidence type="ECO:0000259" key="11">
    <source>
        <dbReference type="Pfam" id="PF05922"/>
    </source>
</evidence>
<dbReference type="PRINTS" id="PR00723">
    <property type="entry name" value="SUBTILISIN"/>
</dbReference>
<feature type="active site" description="Charge relay system" evidence="5 6">
    <location>
        <position position="274"/>
    </location>
</feature>
<dbReference type="Gene3D" id="2.60.120.380">
    <property type="match status" value="1"/>
</dbReference>
<evidence type="ECO:0000259" key="9">
    <source>
        <dbReference type="Pfam" id="PF00082"/>
    </source>
</evidence>
<evidence type="ECO:0000256" key="3">
    <source>
        <dbReference type="ARBA" id="ARBA00022801"/>
    </source>
</evidence>
<dbReference type="InterPro" id="IPR045051">
    <property type="entry name" value="SBT"/>
</dbReference>
<dbReference type="Gene3D" id="2.60.40.2310">
    <property type="match status" value="1"/>
</dbReference>
<feature type="signal peptide" evidence="8">
    <location>
        <begin position="1"/>
        <end position="25"/>
    </location>
</feature>
<evidence type="ECO:0000256" key="1">
    <source>
        <dbReference type="ARBA" id="ARBA00011073"/>
    </source>
</evidence>
<proteinExistence type="inferred from homology"/>
<dbReference type="Gene3D" id="3.40.50.200">
    <property type="entry name" value="Peptidase S8/S53 domain"/>
    <property type="match status" value="1"/>
</dbReference>
<dbReference type="Pfam" id="PF00082">
    <property type="entry name" value="Peptidase_S8"/>
    <property type="match status" value="1"/>
</dbReference>
<feature type="domain" description="Inhibitor I9" evidence="11">
    <location>
        <begin position="50"/>
        <end position="142"/>
    </location>
</feature>